<evidence type="ECO:0000313" key="16">
    <source>
        <dbReference type="Proteomes" id="UP000531938"/>
    </source>
</evidence>
<evidence type="ECO:0000256" key="1">
    <source>
        <dbReference type="ARBA" id="ARBA00001933"/>
    </source>
</evidence>
<dbReference type="PANTHER" id="PTHR48078">
    <property type="entry name" value="THREONINE DEHYDRATASE, MITOCHONDRIAL-RELATED"/>
    <property type="match status" value="1"/>
</dbReference>
<dbReference type="Gene3D" id="3.40.50.1100">
    <property type="match status" value="3"/>
</dbReference>
<dbReference type="PANTHER" id="PTHR48078:SF16">
    <property type="entry name" value="SERINE DEHYDRATASE-LIKE"/>
    <property type="match status" value="1"/>
</dbReference>
<dbReference type="GO" id="GO:0009097">
    <property type="term" value="P:isoleucine biosynthetic process"/>
    <property type="evidence" value="ECO:0007669"/>
    <property type="project" value="TreeGrafter"/>
</dbReference>
<dbReference type="GO" id="GO:0006094">
    <property type="term" value="P:gluconeogenesis"/>
    <property type="evidence" value="ECO:0007669"/>
    <property type="project" value="UniProtKB-KW"/>
</dbReference>
<keyword evidence="16" id="KW-1185">Reference proteome</keyword>
<gene>
    <name evidence="15" type="primary">Sdsl</name>
    <name evidence="15" type="ORF">NOTORN_R05694</name>
</gene>
<dbReference type="InterPro" id="IPR001926">
    <property type="entry name" value="TrpB-like_PALP"/>
</dbReference>
<evidence type="ECO:0000256" key="2">
    <source>
        <dbReference type="ARBA" id="ARBA00004496"/>
    </source>
</evidence>
<dbReference type="GO" id="GO:0003941">
    <property type="term" value="F:L-serine ammonia-lyase activity"/>
    <property type="evidence" value="ECO:0007669"/>
    <property type="project" value="UniProtKB-EC"/>
</dbReference>
<evidence type="ECO:0000256" key="10">
    <source>
        <dbReference type="ARBA" id="ARBA00041766"/>
    </source>
</evidence>
<dbReference type="InterPro" id="IPR036052">
    <property type="entry name" value="TrpB-like_PALP_sf"/>
</dbReference>
<reference evidence="15 16" key="1">
    <citation type="submission" date="2019-09" db="EMBL/GenBank/DDBJ databases">
        <title>Bird 10,000 Genomes (B10K) Project - Family phase.</title>
        <authorList>
            <person name="Zhang G."/>
        </authorList>
    </citation>
    <scope>NUCLEOTIDE SEQUENCE [LARGE SCALE GENOMIC DNA]</scope>
    <source>
        <strain evidence="15">B10K-MSB-03</strain>
    </source>
</reference>
<dbReference type="EMBL" id="VZSH01000207">
    <property type="protein sequence ID" value="NWY04737.1"/>
    <property type="molecule type" value="Genomic_DNA"/>
</dbReference>
<evidence type="ECO:0000256" key="5">
    <source>
        <dbReference type="ARBA" id="ARBA00012093"/>
    </source>
</evidence>
<evidence type="ECO:0000256" key="7">
    <source>
        <dbReference type="ARBA" id="ARBA00022490"/>
    </source>
</evidence>
<dbReference type="AlphaFoldDB" id="A0A7K7B9E0"/>
<dbReference type="FunFam" id="3.40.50.1100:FF:000040">
    <property type="entry name" value="L-serine dehydratase, putative"/>
    <property type="match status" value="1"/>
</dbReference>
<dbReference type="InterPro" id="IPR050147">
    <property type="entry name" value="Ser/Thr_Dehydratase"/>
</dbReference>
<accession>A0A7K7B9E0</accession>
<evidence type="ECO:0000256" key="6">
    <source>
        <dbReference type="ARBA" id="ARBA00022432"/>
    </source>
</evidence>
<sequence length="352" mass="36547">LGAMAAGDGGRFHIVSPLLESVALSKAAGTKVYMKLENVQPTGSFKIRGIGYTCQEAAKRGCQRFICSSGGNAGLAMAYAARQLGLQATVVVPSSTSPIVVQKLHDLGAHVEICGKVWDDANERAKELAKCEGCVSIHPFDHPLVWQGHASLVRELRDALEAKPGAVVLSVGGGGLLAGVAAGLRDVGWQDVPIVAVETWGAHSLHAALEAGRLVSLPDITSVAKCLGAKTVSARALQCAQELRVVSQVVEDAEAVHAMERFLGEPAGTAGTAAAPPRPRHPPRLSPADDERLLVEPACGAALALLYTGRLRRLQREGRVGAAPLPVVVVVCGGSAVDAAELRALKSHLGLP</sequence>
<dbReference type="Proteomes" id="UP000531938">
    <property type="component" value="Unassembled WGS sequence"/>
</dbReference>
<dbReference type="PROSITE" id="PS00165">
    <property type="entry name" value="DEHYDRATASE_SER_THR"/>
    <property type="match status" value="1"/>
</dbReference>
<comment type="similarity">
    <text evidence="4">Belongs to the serine/threonine dehydratase family.</text>
</comment>
<keyword evidence="7" id="KW-0963">Cytoplasm</keyword>
<dbReference type="GO" id="GO:0006567">
    <property type="term" value="P:L-threonine catabolic process"/>
    <property type="evidence" value="ECO:0007669"/>
    <property type="project" value="TreeGrafter"/>
</dbReference>
<dbReference type="GO" id="GO:0006565">
    <property type="term" value="P:L-serine catabolic process"/>
    <property type="evidence" value="ECO:0007669"/>
    <property type="project" value="TreeGrafter"/>
</dbReference>
<comment type="catalytic activity">
    <reaction evidence="12">
        <text>L-serine = pyruvate + NH4(+)</text>
        <dbReference type="Rhea" id="RHEA:19169"/>
        <dbReference type="ChEBI" id="CHEBI:15361"/>
        <dbReference type="ChEBI" id="CHEBI:28938"/>
        <dbReference type="ChEBI" id="CHEBI:33384"/>
        <dbReference type="EC" id="4.3.1.17"/>
    </reaction>
</comment>
<evidence type="ECO:0000256" key="13">
    <source>
        <dbReference type="SAM" id="MobiDB-lite"/>
    </source>
</evidence>
<feature type="domain" description="Tryptophan synthase beta chain-like PALP" evidence="14">
    <location>
        <begin position="15"/>
        <end position="333"/>
    </location>
</feature>
<feature type="non-terminal residue" evidence="15">
    <location>
        <position position="1"/>
    </location>
</feature>
<name>A0A7K7B9E0_9AVES</name>
<dbReference type="SUPFAM" id="SSF53686">
    <property type="entry name" value="Tryptophan synthase beta subunit-like PLP-dependent enzymes"/>
    <property type="match status" value="1"/>
</dbReference>
<evidence type="ECO:0000256" key="9">
    <source>
        <dbReference type="ARBA" id="ARBA00023239"/>
    </source>
</evidence>
<comment type="caution">
    <text evidence="15">The sequence shown here is derived from an EMBL/GenBank/DDBJ whole genome shotgun (WGS) entry which is preliminary data.</text>
</comment>
<protein>
    <recommendedName>
        <fullName evidence="5">L-serine ammonia-lyase</fullName>
        <ecNumber evidence="5">4.3.1.17</ecNumber>
    </recommendedName>
    <alternativeName>
        <fullName evidence="10">L-serine deaminase</fullName>
    </alternativeName>
    <alternativeName>
        <fullName evidence="11">L-threonine dehydratase</fullName>
    </alternativeName>
</protein>
<evidence type="ECO:0000256" key="11">
    <source>
        <dbReference type="ARBA" id="ARBA00042605"/>
    </source>
</evidence>
<proteinExistence type="inferred from homology"/>
<dbReference type="InterPro" id="IPR000634">
    <property type="entry name" value="Ser/Thr_deHydtase_PyrdxlP-BS"/>
</dbReference>
<dbReference type="Pfam" id="PF00291">
    <property type="entry name" value="PALP"/>
    <property type="match status" value="1"/>
</dbReference>
<dbReference type="GO" id="GO:0030170">
    <property type="term" value="F:pyridoxal phosphate binding"/>
    <property type="evidence" value="ECO:0007669"/>
    <property type="project" value="InterPro"/>
</dbReference>
<comment type="subcellular location">
    <subcellularLocation>
        <location evidence="2">Cytoplasm</location>
    </subcellularLocation>
</comment>
<comment type="cofactor">
    <cofactor evidence="1">
        <name>pyridoxal 5'-phosphate</name>
        <dbReference type="ChEBI" id="CHEBI:597326"/>
    </cofactor>
</comment>
<dbReference type="EC" id="4.3.1.17" evidence="5"/>
<evidence type="ECO:0000256" key="12">
    <source>
        <dbReference type="ARBA" id="ARBA00049406"/>
    </source>
</evidence>
<feature type="region of interest" description="Disordered" evidence="13">
    <location>
        <begin position="267"/>
        <end position="286"/>
    </location>
</feature>
<keyword evidence="6" id="KW-0312">Gluconeogenesis</keyword>
<feature type="non-terminal residue" evidence="15">
    <location>
        <position position="352"/>
    </location>
</feature>
<comment type="pathway">
    <text evidence="3">Carbohydrate biosynthesis; gluconeogenesis.</text>
</comment>
<evidence type="ECO:0000259" key="14">
    <source>
        <dbReference type="Pfam" id="PF00291"/>
    </source>
</evidence>
<evidence type="ECO:0000256" key="4">
    <source>
        <dbReference type="ARBA" id="ARBA00010869"/>
    </source>
</evidence>
<evidence type="ECO:0000313" key="15">
    <source>
        <dbReference type="EMBL" id="NWY04737.1"/>
    </source>
</evidence>
<evidence type="ECO:0000256" key="3">
    <source>
        <dbReference type="ARBA" id="ARBA00004742"/>
    </source>
</evidence>
<evidence type="ECO:0000256" key="8">
    <source>
        <dbReference type="ARBA" id="ARBA00022898"/>
    </source>
</evidence>
<keyword evidence="8" id="KW-0663">Pyridoxal phosphate</keyword>
<dbReference type="GO" id="GO:0005737">
    <property type="term" value="C:cytoplasm"/>
    <property type="evidence" value="ECO:0007669"/>
    <property type="project" value="UniProtKB-SubCell"/>
</dbReference>
<organism evidence="15 16">
    <name type="scientific">Nothoprocta ornata</name>
    <dbReference type="NCBI Taxonomy" id="83376"/>
    <lineage>
        <taxon>Eukaryota</taxon>
        <taxon>Metazoa</taxon>
        <taxon>Chordata</taxon>
        <taxon>Craniata</taxon>
        <taxon>Vertebrata</taxon>
        <taxon>Euteleostomi</taxon>
        <taxon>Archelosauria</taxon>
        <taxon>Archosauria</taxon>
        <taxon>Dinosauria</taxon>
        <taxon>Saurischia</taxon>
        <taxon>Theropoda</taxon>
        <taxon>Coelurosauria</taxon>
        <taxon>Aves</taxon>
        <taxon>Palaeognathae</taxon>
        <taxon>Tinamiformes</taxon>
        <taxon>Tinamidae</taxon>
        <taxon>Nothoprocta</taxon>
    </lineage>
</organism>
<dbReference type="GO" id="GO:0004794">
    <property type="term" value="F:threonine deaminase activity"/>
    <property type="evidence" value="ECO:0007669"/>
    <property type="project" value="TreeGrafter"/>
</dbReference>
<keyword evidence="9" id="KW-0456">Lyase</keyword>